<name>A0A381RMJ4_9ZZZZ</name>
<accession>A0A381RMJ4</accession>
<gene>
    <name evidence="1" type="ORF">METZ01_LOCUS45073</name>
</gene>
<protein>
    <submittedName>
        <fullName evidence="1">Uncharacterized protein</fullName>
    </submittedName>
</protein>
<dbReference type="AlphaFoldDB" id="A0A381RMJ4"/>
<reference evidence="1" key="1">
    <citation type="submission" date="2018-05" db="EMBL/GenBank/DDBJ databases">
        <authorList>
            <person name="Lanie J.A."/>
            <person name="Ng W.-L."/>
            <person name="Kazmierczak K.M."/>
            <person name="Andrzejewski T.M."/>
            <person name="Davidsen T.M."/>
            <person name="Wayne K.J."/>
            <person name="Tettelin H."/>
            <person name="Glass J.I."/>
            <person name="Rusch D."/>
            <person name="Podicherti R."/>
            <person name="Tsui H.-C.T."/>
            <person name="Winkler M.E."/>
        </authorList>
    </citation>
    <scope>NUCLEOTIDE SEQUENCE</scope>
</reference>
<feature type="non-terminal residue" evidence="1">
    <location>
        <position position="1"/>
    </location>
</feature>
<evidence type="ECO:0000313" key="1">
    <source>
        <dbReference type="EMBL" id="SUZ92219.1"/>
    </source>
</evidence>
<organism evidence="1">
    <name type="scientific">marine metagenome</name>
    <dbReference type="NCBI Taxonomy" id="408172"/>
    <lineage>
        <taxon>unclassified sequences</taxon>
        <taxon>metagenomes</taxon>
        <taxon>ecological metagenomes</taxon>
    </lineage>
</organism>
<proteinExistence type="predicted"/>
<dbReference type="EMBL" id="UINC01002041">
    <property type="protein sequence ID" value="SUZ92219.1"/>
    <property type="molecule type" value="Genomic_DNA"/>
</dbReference>
<sequence length="85" mass="9272">VDARHQKCKFTDLLRPAIPRHPASPVGLLASAPDLVPGRETVLASLRKQFPPTWISWGRGIDVNRWNTNGSSAPPSDFGSPFPTI</sequence>